<protein>
    <submittedName>
        <fullName evidence="7">Rod shape-determining protein RodA</fullName>
    </submittedName>
</protein>
<keyword evidence="4 6" id="KW-1133">Transmembrane helix</keyword>
<feature type="transmembrane region" description="Helical" evidence="6">
    <location>
        <begin position="362"/>
        <end position="389"/>
    </location>
</feature>
<dbReference type="InterPro" id="IPR001182">
    <property type="entry name" value="FtsW/RodA"/>
</dbReference>
<comment type="subcellular location">
    <subcellularLocation>
        <location evidence="1">Membrane</location>
        <topology evidence="1">Multi-pass membrane protein</topology>
    </subcellularLocation>
</comment>
<keyword evidence="5 6" id="KW-0472">Membrane</keyword>
<dbReference type="Pfam" id="PF01098">
    <property type="entry name" value="FTSW_RODA_SPOVE"/>
    <property type="match status" value="2"/>
</dbReference>
<dbReference type="PANTHER" id="PTHR30474">
    <property type="entry name" value="CELL CYCLE PROTEIN"/>
    <property type="match status" value="1"/>
</dbReference>
<dbReference type="PANTHER" id="PTHR30474:SF1">
    <property type="entry name" value="PEPTIDOGLYCAN GLYCOSYLTRANSFERASE MRDB"/>
    <property type="match status" value="1"/>
</dbReference>
<evidence type="ECO:0000256" key="1">
    <source>
        <dbReference type="ARBA" id="ARBA00004141"/>
    </source>
</evidence>
<dbReference type="NCBIfam" id="NF037961">
    <property type="entry name" value="RodA_shape"/>
    <property type="match status" value="1"/>
</dbReference>
<feature type="transmembrane region" description="Helical" evidence="6">
    <location>
        <begin position="330"/>
        <end position="350"/>
    </location>
</feature>
<evidence type="ECO:0000313" key="7">
    <source>
        <dbReference type="EMBL" id="GAA4441719.1"/>
    </source>
</evidence>
<dbReference type="EMBL" id="BAABEY010000025">
    <property type="protein sequence ID" value="GAA4441719.1"/>
    <property type="molecule type" value="Genomic_DNA"/>
</dbReference>
<sequence length="425" mass="46950">MAESGKSIVGNIDWLVLLLYLSCVTMGWLNIYAVVYTPEHPMSMFDLSNRSGQQLLWIGTASLLIIAIMVVDHKFYDTFAYVIYGVVILLLVAVLFMAADIKGSRSWIKLGNFSLQPAEFAKLATSLALAKYLGDPTLKLQDWKDYKYVALIIGLPAVLILLSNETGTTLVFASFLIMLYREGLPGIILVIGIVMAALLIVTLLVNKWFVVAAIIVLVALVIWLMPKMARRRGGALTSILFGVGMIITVLGVDFFINDVLQKHQSNRIRVLIDPYSDPQGAGWNVIQSKIAIGSGGLMGKGFLQGTQTKFDFVPEQDTDFIFCTVGEEHGFVGALVVIGLFMGLISRLVILAERQRTRFGRVYGYCVAGIFLFHFLVNIGMTIGFMPVIGIPLPFFSYGGSSLWGFTILLFIFLKIDSQRPFALK</sequence>
<feature type="transmembrane region" description="Helical" evidence="6">
    <location>
        <begin position="233"/>
        <end position="256"/>
    </location>
</feature>
<dbReference type="Proteomes" id="UP001501508">
    <property type="component" value="Unassembled WGS sequence"/>
</dbReference>
<feature type="transmembrane region" description="Helical" evidence="6">
    <location>
        <begin position="208"/>
        <end position="226"/>
    </location>
</feature>
<feature type="transmembrane region" description="Helical" evidence="6">
    <location>
        <begin position="395"/>
        <end position="416"/>
    </location>
</feature>
<feature type="transmembrane region" description="Helical" evidence="6">
    <location>
        <begin position="148"/>
        <end position="177"/>
    </location>
</feature>
<dbReference type="InterPro" id="IPR011923">
    <property type="entry name" value="RodA/MrdB"/>
</dbReference>
<evidence type="ECO:0000256" key="4">
    <source>
        <dbReference type="ARBA" id="ARBA00022989"/>
    </source>
</evidence>
<keyword evidence="3" id="KW-0133">Cell shape</keyword>
<reference evidence="8" key="1">
    <citation type="journal article" date="2019" name="Int. J. Syst. Evol. Microbiol.">
        <title>The Global Catalogue of Microorganisms (GCM) 10K type strain sequencing project: providing services to taxonomists for standard genome sequencing and annotation.</title>
        <authorList>
            <consortium name="The Broad Institute Genomics Platform"/>
            <consortium name="The Broad Institute Genome Sequencing Center for Infectious Disease"/>
            <person name="Wu L."/>
            <person name="Ma J."/>
        </authorList>
    </citation>
    <scope>NUCLEOTIDE SEQUENCE [LARGE SCALE GENOMIC DNA]</scope>
    <source>
        <strain evidence="8">JCM 31920</strain>
    </source>
</reference>
<feature type="transmembrane region" description="Helical" evidence="6">
    <location>
        <begin position="12"/>
        <end position="35"/>
    </location>
</feature>
<keyword evidence="8" id="KW-1185">Reference proteome</keyword>
<evidence type="ECO:0000256" key="2">
    <source>
        <dbReference type="ARBA" id="ARBA00022692"/>
    </source>
</evidence>
<evidence type="ECO:0000256" key="5">
    <source>
        <dbReference type="ARBA" id="ARBA00023136"/>
    </source>
</evidence>
<feature type="transmembrane region" description="Helical" evidence="6">
    <location>
        <begin position="184"/>
        <end position="202"/>
    </location>
</feature>
<evidence type="ECO:0000313" key="8">
    <source>
        <dbReference type="Proteomes" id="UP001501508"/>
    </source>
</evidence>
<proteinExistence type="predicted"/>
<accession>A0ABP8M084</accession>
<dbReference type="NCBIfam" id="TIGR02210">
    <property type="entry name" value="rodA_shape"/>
    <property type="match status" value="1"/>
</dbReference>
<feature type="transmembrane region" description="Helical" evidence="6">
    <location>
        <begin position="55"/>
        <end position="71"/>
    </location>
</feature>
<keyword evidence="2 6" id="KW-0812">Transmembrane</keyword>
<comment type="caution">
    <text evidence="7">The sequence shown here is derived from an EMBL/GenBank/DDBJ whole genome shotgun (WGS) entry which is preliminary data.</text>
</comment>
<gene>
    <name evidence="7" type="primary">rodA</name>
    <name evidence="7" type="ORF">GCM10023091_27400</name>
</gene>
<evidence type="ECO:0000256" key="3">
    <source>
        <dbReference type="ARBA" id="ARBA00022960"/>
    </source>
</evidence>
<organism evidence="7 8">
    <name type="scientific">Ravibacter arvi</name>
    <dbReference type="NCBI Taxonomy" id="2051041"/>
    <lineage>
        <taxon>Bacteria</taxon>
        <taxon>Pseudomonadati</taxon>
        <taxon>Bacteroidota</taxon>
        <taxon>Cytophagia</taxon>
        <taxon>Cytophagales</taxon>
        <taxon>Spirosomataceae</taxon>
        <taxon>Ravibacter</taxon>
    </lineage>
</organism>
<dbReference type="RefSeq" id="WP_345030083.1">
    <property type="nucleotide sequence ID" value="NZ_BAABEY010000025.1"/>
</dbReference>
<feature type="transmembrane region" description="Helical" evidence="6">
    <location>
        <begin position="78"/>
        <end position="99"/>
    </location>
</feature>
<name>A0ABP8M084_9BACT</name>
<evidence type="ECO:0000256" key="6">
    <source>
        <dbReference type="SAM" id="Phobius"/>
    </source>
</evidence>